<dbReference type="EMBL" id="CCKQ01008561">
    <property type="protein sequence ID" value="CDW80020.1"/>
    <property type="molecule type" value="Genomic_DNA"/>
</dbReference>
<proteinExistence type="predicted"/>
<feature type="compositionally biased region" description="Basic and acidic residues" evidence="1">
    <location>
        <begin position="622"/>
        <end position="637"/>
    </location>
</feature>
<dbReference type="Proteomes" id="UP000039865">
    <property type="component" value="Unassembled WGS sequence"/>
</dbReference>
<feature type="region of interest" description="Disordered" evidence="1">
    <location>
        <begin position="596"/>
        <end position="696"/>
    </location>
</feature>
<sequence length="1140" mass="134709">MDTIYDLEVSKEDEMLLRNSWKLISTCQFINLFKNVLKIKDAVTPYDLEQSLLRPQHDPLCAEIMSRLLQKKIVKKGENGENIIKQETFQTLDYDSWNILLAKKFSMMHKNYRKFSIKFLGRDPLEKLNENAQLSSQIPDEELKMQSDQVIADLQNEEQKVDQLIQQEKEDLKQDDNMNSNQKESKEEIKQEILLNQVSERLTRSRLAKKNAPQSQENQEQKNTKKPEKNKKGGKNQKQSQSQQASQQVVEEKEIAIEQQWSSDIREHLLKQHNEQNLTVRFSHEAAVGGLGLQNQWRTESLQIIKLFNEELDGLDPFYIEGQDWQQQQKEDQTNYWSNFVDTENIEDFEDYQYPMQYGKNNQLEVLFKKYHEIPTRYRLEIIYFLCQNKLDQESPEFMQEVQNIQQTKPTKFENDEGLPFKMSEELKIWLEPINMGLLKPLGVLVQEYGPLKQNEIEVKIIPGKYYYFPYFQDTRIYRQSFDFKDFELYLEDYELIQIFINLLKENEDKEECFEFLEKLTKYLDQLKKNAEEMKWKEQTKVRKLKSQIRSRKLQDLSRKKLQFEGRSNQLQTDFLHHTQGNVMTRRQIDNVKSKITKQVQNQDDGKRRENRERGATNAVSKYHEIQKQKQEKEKHDRQRRLEKRMRLKERIANGGALGKRKRRGQDSEEEDSYDDEYDEEEGENQEEGSNGGLKKRVKKLEESFEEEKEQPQYDILLNGDLLMIFQRDAEDPIKIINETMVIKGNWRLSVEEQSEEFIYKKINNPVEENLLTELFCENPHSKIQISTNPIRANNPQQQAVVDKFLESQGLYQGYFKYNEEDVTESFSFILRKPLVPTKKQHCFDICGYGANNIGPFLMEGQLQLYSLDKLQEKDGVKNFKKLKLGKFHLQKKYQKKILDELVEDVRNERQFQNKQIDFDQEALIAQFKNKNFKTPNKTLQSTTIFIAKQQVPQQNQVFNIEFINGNHLNGFNSRNDNNSSVPRLPSMSQNYTPIVEKNNSPQIQLQQLLQSQKSQIMDPNALDIPNQTGEIMIIEQNNQSTQEINTVQQALFSQIIEKNNETENLQYNIENAPMIAQVNLNQSLQQVNQFIPNPNLDINLLLQAQLLQQQQMLQQNQFLLMNGSSQQQIHYPPSNSNNV</sequence>
<feature type="compositionally biased region" description="Acidic residues" evidence="1">
    <location>
        <begin position="668"/>
        <end position="687"/>
    </location>
</feature>
<feature type="compositionally biased region" description="Low complexity" evidence="1">
    <location>
        <begin position="236"/>
        <end position="249"/>
    </location>
</feature>
<dbReference type="AlphaFoldDB" id="A0A078ACN7"/>
<reference evidence="2 3" key="1">
    <citation type="submission" date="2014-06" db="EMBL/GenBank/DDBJ databases">
        <authorList>
            <person name="Swart Estienne"/>
        </authorList>
    </citation>
    <scope>NUCLEOTIDE SEQUENCE [LARGE SCALE GENOMIC DNA]</scope>
    <source>
        <strain evidence="2 3">130c</strain>
    </source>
</reference>
<evidence type="ECO:0000313" key="3">
    <source>
        <dbReference type="Proteomes" id="UP000039865"/>
    </source>
</evidence>
<accession>A0A078ACN7</accession>
<organism evidence="2 3">
    <name type="scientific">Stylonychia lemnae</name>
    <name type="common">Ciliate</name>
    <dbReference type="NCBI Taxonomy" id="5949"/>
    <lineage>
        <taxon>Eukaryota</taxon>
        <taxon>Sar</taxon>
        <taxon>Alveolata</taxon>
        <taxon>Ciliophora</taxon>
        <taxon>Intramacronucleata</taxon>
        <taxon>Spirotrichea</taxon>
        <taxon>Stichotrichia</taxon>
        <taxon>Sporadotrichida</taxon>
        <taxon>Oxytrichidae</taxon>
        <taxon>Stylonychinae</taxon>
        <taxon>Stylonychia</taxon>
    </lineage>
</organism>
<protein>
    <submittedName>
        <fullName evidence="2">Uncharacterized protein</fullName>
    </submittedName>
</protein>
<evidence type="ECO:0000313" key="2">
    <source>
        <dbReference type="EMBL" id="CDW80020.1"/>
    </source>
</evidence>
<feature type="region of interest" description="Disordered" evidence="1">
    <location>
        <begin position="169"/>
        <end position="251"/>
    </location>
</feature>
<dbReference type="InParanoid" id="A0A078ACN7"/>
<evidence type="ECO:0000256" key="1">
    <source>
        <dbReference type="SAM" id="MobiDB-lite"/>
    </source>
</evidence>
<feature type="compositionally biased region" description="Basic and acidic residues" evidence="1">
    <location>
        <begin position="219"/>
        <end position="231"/>
    </location>
</feature>
<keyword evidence="3" id="KW-1185">Reference proteome</keyword>
<feature type="compositionally biased region" description="Basic and acidic residues" evidence="1">
    <location>
        <begin position="604"/>
        <end position="615"/>
    </location>
</feature>
<name>A0A078ACN7_STYLE</name>
<dbReference type="OrthoDB" id="10605118at2759"/>
<gene>
    <name evidence="2" type="primary">Contig11248.g12012</name>
    <name evidence="2" type="ORF">STYLEM_9013</name>
</gene>
<feature type="compositionally biased region" description="Basic residues" evidence="1">
    <location>
        <begin position="638"/>
        <end position="648"/>
    </location>
</feature>